<dbReference type="Gene3D" id="1.25.40.20">
    <property type="entry name" value="Ankyrin repeat-containing domain"/>
    <property type="match status" value="3"/>
</dbReference>
<sequence length="526" mass="57968">MDLEDWRQEQYLSVAVKNNNTDLAQLFLDYGVNINAQDPSGEPPLYLAAGESPLSMVKFLIDRGGDVNVRTARGLTPLYGASLKSRPDVVEYLLSKGADVSIASDARNWSPLECAFDYPTVLTLLVTKARPPPDYHREAEYCDTHCTALFLAARYNKIECVKLLLKHGDPDLEFTPSSDIEELDLAKGFTPLAIASLYSGDTLAVLLEYGADLGAKDRDGFTPLNYSIGTTDSSLVRRLVNAGANLETTDNWGGDANLWHRRRGTPLEAACHNQYYNDSVVVRYLVEQRGVDINGPGSYASSALGQAFLTGGGTLITYLLTNGGSINTTDGNGLPSWFNICYRRDNALEIFDKILAHYEAVEFSASLRGKDRMSRTILHCAAHAGHLGLVERLAELEPKLIDGRDADGWSALHWAARMFCARGLRDEVLMQSYEEKAEVIRFLARKGCPGLEERVPGGERTWNVLEIAEYHGAPDVVIGAFRDMMEEKKVQVKSTKVLSKQYPDEWSCNGCNSLIQGNDSGFGVAF</sequence>
<gene>
    <name evidence="4" type="ORF">CORC01_03550</name>
</gene>
<evidence type="ECO:0000313" key="5">
    <source>
        <dbReference type="Proteomes" id="UP000176998"/>
    </source>
</evidence>
<accession>A0A1G4BIM2</accession>
<evidence type="ECO:0000256" key="1">
    <source>
        <dbReference type="ARBA" id="ARBA00022737"/>
    </source>
</evidence>
<keyword evidence="2 3" id="KW-0040">ANK repeat</keyword>
<evidence type="ECO:0000256" key="2">
    <source>
        <dbReference type="ARBA" id="ARBA00023043"/>
    </source>
</evidence>
<evidence type="ECO:0000256" key="3">
    <source>
        <dbReference type="PROSITE-ProRule" id="PRU00023"/>
    </source>
</evidence>
<dbReference type="PROSITE" id="PS50088">
    <property type="entry name" value="ANK_REPEAT"/>
    <property type="match status" value="4"/>
</dbReference>
<feature type="repeat" description="ANK" evidence="3">
    <location>
        <begin position="73"/>
        <end position="105"/>
    </location>
</feature>
<keyword evidence="5" id="KW-1185">Reference proteome</keyword>
<dbReference type="PROSITE" id="PS50297">
    <property type="entry name" value="ANK_REP_REGION"/>
    <property type="match status" value="3"/>
</dbReference>
<dbReference type="STRING" id="1209926.A0A1G4BIM2"/>
<comment type="caution">
    <text evidence="4">The sequence shown here is derived from an EMBL/GenBank/DDBJ whole genome shotgun (WGS) entry which is preliminary data.</text>
</comment>
<dbReference type="Pfam" id="PF12796">
    <property type="entry name" value="Ank_2"/>
    <property type="match status" value="3"/>
</dbReference>
<feature type="repeat" description="ANK" evidence="3">
    <location>
        <begin position="7"/>
        <end position="39"/>
    </location>
</feature>
<dbReference type="Proteomes" id="UP000176998">
    <property type="component" value="Unassembled WGS sequence"/>
</dbReference>
<proteinExistence type="predicted"/>
<feature type="repeat" description="ANK" evidence="3">
    <location>
        <begin position="219"/>
        <end position="251"/>
    </location>
</feature>
<dbReference type="SMART" id="SM00248">
    <property type="entry name" value="ANK"/>
    <property type="match status" value="10"/>
</dbReference>
<protein>
    <submittedName>
        <fullName evidence="4">Uncharacterized protein</fullName>
    </submittedName>
</protein>
<dbReference type="EMBL" id="MJBS01000021">
    <property type="protein sequence ID" value="OHF01235.1"/>
    <property type="molecule type" value="Genomic_DNA"/>
</dbReference>
<name>A0A1G4BIM2_9PEZI</name>
<dbReference type="AlphaFoldDB" id="A0A1G4BIM2"/>
<evidence type="ECO:0000313" key="4">
    <source>
        <dbReference type="EMBL" id="OHF01235.1"/>
    </source>
</evidence>
<dbReference type="PANTHER" id="PTHR24198">
    <property type="entry name" value="ANKYRIN REPEAT AND PROTEIN KINASE DOMAIN-CONTAINING PROTEIN"/>
    <property type="match status" value="1"/>
</dbReference>
<dbReference type="InterPro" id="IPR002110">
    <property type="entry name" value="Ankyrin_rpt"/>
</dbReference>
<dbReference type="OrthoDB" id="20872at2759"/>
<keyword evidence="1" id="KW-0677">Repeat</keyword>
<dbReference type="InterPro" id="IPR036770">
    <property type="entry name" value="Ankyrin_rpt-contain_sf"/>
</dbReference>
<dbReference type="GeneID" id="34556709"/>
<reference evidence="4 5" key="1">
    <citation type="submission" date="2016-09" db="EMBL/GenBank/DDBJ databases">
        <authorList>
            <person name="Capua I."/>
            <person name="De Benedictis P."/>
            <person name="Joannis T."/>
            <person name="Lombin L.H."/>
            <person name="Cattoli G."/>
        </authorList>
    </citation>
    <scope>NUCLEOTIDE SEQUENCE [LARGE SCALE GENOMIC DNA]</scope>
    <source>
        <strain evidence="4 5">IMI 309357</strain>
    </source>
</reference>
<dbReference type="SUPFAM" id="SSF48403">
    <property type="entry name" value="Ankyrin repeat"/>
    <property type="match status" value="2"/>
</dbReference>
<organism evidence="4 5">
    <name type="scientific">Colletotrichum orchidophilum</name>
    <dbReference type="NCBI Taxonomy" id="1209926"/>
    <lineage>
        <taxon>Eukaryota</taxon>
        <taxon>Fungi</taxon>
        <taxon>Dikarya</taxon>
        <taxon>Ascomycota</taxon>
        <taxon>Pezizomycotina</taxon>
        <taxon>Sordariomycetes</taxon>
        <taxon>Hypocreomycetidae</taxon>
        <taxon>Glomerellales</taxon>
        <taxon>Glomerellaceae</taxon>
        <taxon>Colletotrichum</taxon>
    </lineage>
</organism>
<dbReference type="RefSeq" id="XP_022478377.1">
    <property type="nucleotide sequence ID" value="XM_022615199.1"/>
</dbReference>
<feature type="repeat" description="ANK" evidence="3">
    <location>
        <begin position="40"/>
        <end position="72"/>
    </location>
</feature>
<dbReference type="PANTHER" id="PTHR24198:SF165">
    <property type="entry name" value="ANKYRIN REPEAT-CONTAINING PROTEIN-RELATED"/>
    <property type="match status" value="1"/>
</dbReference>